<dbReference type="PROSITE" id="PS01124">
    <property type="entry name" value="HTH_ARAC_FAMILY_2"/>
    <property type="match status" value="1"/>
</dbReference>
<organism evidence="5 6">
    <name type="scientific">Marihabitans asiaticum</name>
    <dbReference type="NCBI Taxonomy" id="415218"/>
    <lineage>
        <taxon>Bacteria</taxon>
        <taxon>Bacillati</taxon>
        <taxon>Actinomycetota</taxon>
        <taxon>Actinomycetes</taxon>
        <taxon>Micrococcales</taxon>
        <taxon>Intrasporangiaceae</taxon>
        <taxon>Marihabitans</taxon>
    </lineage>
</organism>
<keyword evidence="3" id="KW-0804">Transcription</keyword>
<dbReference type="InterPro" id="IPR009057">
    <property type="entry name" value="Homeodomain-like_sf"/>
</dbReference>
<evidence type="ECO:0000259" key="4">
    <source>
        <dbReference type="PROSITE" id="PS01124"/>
    </source>
</evidence>
<evidence type="ECO:0000256" key="2">
    <source>
        <dbReference type="ARBA" id="ARBA00023125"/>
    </source>
</evidence>
<keyword evidence="2 5" id="KW-0238">DNA-binding</keyword>
<gene>
    <name evidence="5" type="ORF">FB557_0191</name>
</gene>
<dbReference type="SUPFAM" id="SSF46689">
    <property type="entry name" value="Homeodomain-like"/>
    <property type="match status" value="2"/>
</dbReference>
<evidence type="ECO:0000256" key="1">
    <source>
        <dbReference type="ARBA" id="ARBA00023015"/>
    </source>
</evidence>
<proteinExistence type="predicted"/>
<dbReference type="Gene3D" id="1.10.10.60">
    <property type="entry name" value="Homeodomain-like"/>
    <property type="match status" value="1"/>
</dbReference>
<dbReference type="GO" id="GO:0003700">
    <property type="term" value="F:DNA-binding transcription factor activity"/>
    <property type="evidence" value="ECO:0007669"/>
    <property type="project" value="InterPro"/>
</dbReference>
<evidence type="ECO:0000313" key="6">
    <source>
        <dbReference type="Proteomes" id="UP000315628"/>
    </source>
</evidence>
<keyword evidence="6" id="KW-1185">Reference proteome</keyword>
<dbReference type="Proteomes" id="UP000315628">
    <property type="component" value="Unassembled WGS sequence"/>
</dbReference>
<dbReference type="GO" id="GO:0043565">
    <property type="term" value="F:sequence-specific DNA binding"/>
    <property type="evidence" value="ECO:0007669"/>
    <property type="project" value="InterPro"/>
</dbReference>
<dbReference type="Pfam" id="PF12833">
    <property type="entry name" value="HTH_18"/>
    <property type="match status" value="1"/>
</dbReference>
<dbReference type="AlphaFoldDB" id="A0A560WG47"/>
<accession>A0A560WG47</accession>
<dbReference type="SMART" id="SM00342">
    <property type="entry name" value="HTH_ARAC"/>
    <property type="match status" value="1"/>
</dbReference>
<dbReference type="EMBL" id="VIUW01000001">
    <property type="protein sequence ID" value="TWD16659.1"/>
    <property type="molecule type" value="Genomic_DNA"/>
</dbReference>
<feature type="domain" description="HTH araC/xylS-type" evidence="4">
    <location>
        <begin position="222"/>
        <end position="324"/>
    </location>
</feature>
<dbReference type="Pfam" id="PF14525">
    <property type="entry name" value="AraC_binding_2"/>
    <property type="match status" value="1"/>
</dbReference>
<evidence type="ECO:0000313" key="5">
    <source>
        <dbReference type="EMBL" id="TWD16659.1"/>
    </source>
</evidence>
<comment type="caution">
    <text evidence="5">The sequence shown here is derived from an EMBL/GenBank/DDBJ whole genome shotgun (WGS) entry which is preliminary data.</text>
</comment>
<dbReference type="InterPro" id="IPR018060">
    <property type="entry name" value="HTH_AraC"/>
</dbReference>
<dbReference type="InterPro" id="IPR050204">
    <property type="entry name" value="AraC_XylS_family_regulators"/>
</dbReference>
<sequence length="324" mass="35538">MPNALQDREIAYVTSAAEASEVTSQLIGRCEVVPQGDLEEFHCAVNGISLIDVTMAYVDFAVATDVVLHSSADCYLVHMTTSGEAEVTVDGSTTELSAFFALVVSPGSSLRLHLGHDSPQMVIRIERDAVERTLSRLLGRSLDAPIIFETTGDLTTHEASRWTSALNMLSAEVIDAGSLVRKGIGAGALEDFIVSTLLYVHRSNYSEDLRAEHGPSGRAAVRRSIEYIDQHLAEPITMADLASWSGMSVRSIQAGFREDLGTSPTAFILERRLQETRRALMTATREDRVSVTDVATRWGFSHLGSFSVRYRKRFGESPSQTLRR</sequence>
<reference evidence="5 6" key="1">
    <citation type="submission" date="2019-06" db="EMBL/GenBank/DDBJ databases">
        <title>Sequencing the genomes of 1000 actinobacteria strains.</title>
        <authorList>
            <person name="Klenk H.-P."/>
        </authorList>
    </citation>
    <scope>NUCLEOTIDE SEQUENCE [LARGE SCALE GENOMIC DNA]</scope>
    <source>
        <strain evidence="5 6">DSM 18935</strain>
    </source>
</reference>
<dbReference type="InterPro" id="IPR035418">
    <property type="entry name" value="AraC-bd_2"/>
</dbReference>
<evidence type="ECO:0000256" key="3">
    <source>
        <dbReference type="ARBA" id="ARBA00023163"/>
    </source>
</evidence>
<name>A0A560WG47_9MICO</name>
<dbReference type="PANTHER" id="PTHR46796">
    <property type="entry name" value="HTH-TYPE TRANSCRIPTIONAL ACTIVATOR RHAS-RELATED"/>
    <property type="match status" value="1"/>
</dbReference>
<keyword evidence="1" id="KW-0805">Transcription regulation</keyword>
<protein>
    <submittedName>
        <fullName evidence="5">AraC-like DNA-binding protein</fullName>
    </submittedName>
</protein>
<dbReference type="PANTHER" id="PTHR46796:SF12">
    <property type="entry name" value="HTH-TYPE DNA-BINDING TRANSCRIPTIONAL ACTIVATOR EUTR"/>
    <property type="match status" value="1"/>
</dbReference>